<gene>
    <name evidence="1" type="ORF">SAMN05444277_11317</name>
</gene>
<organism evidence="1 2">
    <name type="scientific">Parafilimonas terrae</name>
    <dbReference type="NCBI Taxonomy" id="1465490"/>
    <lineage>
        <taxon>Bacteria</taxon>
        <taxon>Pseudomonadati</taxon>
        <taxon>Bacteroidota</taxon>
        <taxon>Chitinophagia</taxon>
        <taxon>Chitinophagales</taxon>
        <taxon>Chitinophagaceae</taxon>
        <taxon>Parafilimonas</taxon>
    </lineage>
</organism>
<dbReference type="SUPFAM" id="SSF109854">
    <property type="entry name" value="DinB/YfiT-like putative metalloenzymes"/>
    <property type="match status" value="1"/>
</dbReference>
<dbReference type="Gene3D" id="1.20.120.450">
    <property type="entry name" value="dinb family like domain"/>
    <property type="match status" value="1"/>
</dbReference>
<dbReference type="Proteomes" id="UP000199031">
    <property type="component" value="Unassembled WGS sequence"/>
</dbReference>
<evidence type="ECO:0008006" key="3">
    <source>
        <dbReference type="Google" id="ProtNLM"/>
    </source>
</evidence>
<reference evidence="1 2" key="1">
    <citation type="submission" date="2016-10" db="EMBL/GenBank/DDBJ databases">
        <authorList>
            <person name="de Groot N.N."/>
        </authorList>
    </citation>
    <scope>NUCLEOTIDE SEQUENCE [LARGE SCALE GENOMIC DNA]</scope>
    <source>
        <strain evidence="1 2">DSM 28286</strain>
    </source>
</reference>
<protein>
    <recommendedName>
        <fullName evidence="3">DinB superfamily protein</fullName>
    </recommendedName>
</protein>
<accession>A0A1I5YLR2</accession>
<sequence length="174" mass="20061">MNTPKSQKLEIIIPAYRMHSQIFLNALDGISAADAIKRIDGKTNHVVWMAGNFVNMRYGLGWILGLREEDPYNELFFQAKALNENFDYPSLEKLKENFHTISSLVYQQLLEATDDKLAEKFPLGMNVPFFEENVLNFIGMCIGREDYLCGQIGLMRKILGYEAMKYDINETLTY</sequence>
<dbReference type="InterPro" id="IPR034660">
    <property type="entry name" value="DinB/YfiT-like"/>
</dbReference>
<evidence type="ECO:0000313" key="2">
    <source>
        <dbReference type="Proteomes" id="UP000199031"/>
    </source>
</evidence>
<dbReference type="EMBL" id="FOXQ01000013">
    <property type="protein sequence ID" value="SFQ45199.1"/>
    <property type="molecule type" value="Genomic_DNA"/>
</dbReference>
<dbReference type="RefSeq" id="WP_090661690.1">
    <property type="nucleotide sequence ID" value="NZ_FOXQ01000013.1"/>
</dbReference>
<dbReference type="AlphaFoldDB" id="A0A1I5YLR2"/>
<dbReference type="STRING" id="1465490.SAMN05444277_11317"/>
<dbReference type="OrthoDB" id="979560at2"/>
<proteinExistence type="predicted"/>
<keyword evidence="2" id="KW-1185">Reference proteome</keyword>
<evidence type="ECO:0000313" key="1">
    <source>
        <dbReference type="EMBL" id="SFQ45199.1"/>
    </source>
</evidence>
<name>A0A1I5YLR2_9BACT</name>